<comment type="similarity">
    <text evidence="2">Belongs to the major facilitator superfamily. Nitrate/nitrite porter (TC 2.A.1.8) family.</text>
</comment>
<protein>
    <submittedName>
        <fullName evidence="9">NarK/NasA family nitrate transporter</fullName>
    </submittedName>
</protein>
<feature type="transmembrane region" description="Helical" evidence="7">
    <location>
        <begin position="312"/>
        <end position="337"/>
    </location>
</feature>
<evidence type="ECO:0000256" key="1">
    <source>
        <dbReference type="ARBA" id="ARBA00004141"/>
    </source>
</evidence>
<accession>A0ABY9XC51</accession>
<evidence type="ECO:0000256" key="5">
    <source>
        <dbReference type="ARBA" id="ARBA00023063"/>
    </source>
</evidence>
<feature type="transmembrane region" description="Helical" evidence="7">
    <location>
        <begin position="30"/>
        <end position="49"/>
    </location>
</feature>
<keyword evidence="6 7" id="KW-0472">Membrane</keyword>
<keyword evidence="5" id="KW-0534">Nitrate assimilation</keyword>
<feature type="transmembrane region" description="Helical" evidence="7">
    <location>
        <begin position="86"/>
        <end position="106"/>
    </location>
</feature>
<feature type="transmembrane region" description="Helical" evidence="7">
    <location>
        <begin position="223"/>
        <end position="242"/>
    </location>
</feature>
<feature type="transmembrane region" description="Helical" evidence="7">
    <location>
        <begin position="149"/>
        <end position="168"/>
    </location>
</feature>
<dbReference type="InterPro" id="IPR036259">
    <property type="entry name" value="MFS_trans_sf"/>
</dbReference>
<dbReference type="Pfam" id="PF07690">
    <property type="entry name" value="MFS_1"/>
    <property type="match status" value="1"/>
</dbReference>
<evidence type="ECO:0000256" key="3">
    <source>
        <dbReference type="ARBA" id="ARBA00022692"/>
    </source>
</evidence>
<feature type="transmembrane region" description="Helical" evidence="7">
    <location>
        <begin position="118"/>
        <end position="137"/>
    </location>
</feature>
<feature type="transmembrane region" description="Helical" evidence="7">
    <location>
        <begin position="254"/>
        <end position="273"/>
    </location>
</feature>
<dbReference type="InterPro" id="IPR020846">
    <property type="entry name" value="MFS_dom"/>
</dbReference>
<dbReference type="InterPro" id="IPR011701">
    <property type="entry name" value="MFS"/>
</dbReference>
<proteinExistence type="inferred from homology"/>
<feature type="transmembrane region" description="Helical" evidence="7">
    <location>
        <begin position="61"/>
        <end position="80"/>
    </location>
</feature>
<dbReference type="InterPro" id="IPR044772">
    <property type="entry name" value="NO3_transporter"/>
</dbReference>
<dbReference type="CDD" id="cd17341">
    <property type="entry name" value="MFS_NRT2_like"/>
    <property type="match status" value="1"/>
</dbReference>
<evidence type="ECO:0000256" key="6">
    <source>
        <dbReference type="ARBA" id="ARBA00023136"/>
    </source>
</evidence>
<dbReference type="Gene3D" id="1.20.1250.20">
    <property type="entry name" value="MFS general substrate transporter like domains"/>
    <property type="match status" value="1"/>
</dbReference>
<feature type="transmembrane region" description="Helical" evidence="7">
    <location>
        <begin position="343"/>
        <end position="362"/>
    </location>
</feature>
<dbReference type="PANTHER" id="PTHR23515">
    <property type="entry name" value="HIGH-AFFINITY NITRATE TRANSPORTER 2.3"/>
    <property type="match status" value="1"/>
</dbReference>
<keyword evidence="10" id="KW-1185">Reference proteome</keyword>
<name>A0ABY9XC51_9BACT</name>
<organism evidence="9 10">
    <name type="scientific">Archangium minus</name>
    <dbReference type="NCBI Taxonomy" id="83450"/>
    <lineage>
        <taxon>Bacteria</taxon>
        <taxon>Pseudomonadati</taxon>
        <taxon>Myxococcota</taxon>
        <taxon>Myxococcia</taxon>
        <taxon>Myxococcales</taxon>
        <taxon>Cystobacterineae</taxon>
        <taxon>Archangiaceae</taxon>
        <taxon>Archangium</taxon>
    </lineage>
</organism>
<evidence type="ECO:0000256" key="2">
    <source>
        <dbReference type="ARBA" id="ARBA00008432"/>
    </source>
</evidence>
<evidence type="ECO:0000256" key="4">
    <source>
        <dbReference type="ARBA" id="ARBA00022989"/>
    </source>
</evidence>
<keyword evidence="4 7" id="KW-1133">Transmembrane helix</keyword>
<evidence type="ECO:0000313" key="9">
    <source>
        <dbReference type="EMBL" id="WNG52984.1"/>
    </source>
</evidence>
<dbReference type="PROSITE" id="PS50850">
    <property type="entry name" value="MFS"/>
    <property type="match status" value="1"/>
</dbReference>
<keyword evidence="3 7" id="KW-0812">Transmembrane</keyword>
<comment type="subcellular location">
    <subcellularLocation>
        <location evidence="1">Membrane</location>
        <topology evidence="1">Multi-pass membrane protein</topology>
    </subcellularLocation>
</comment>
<reference evidence="9 10" key="1">
    <citation type="submission" date="2019-08" db="EMBL/GenBank/DDBJ databases">
        <title>Archangium and Cystobacter genomes.</title>
        <authorList>
            <person name="Chen I.-C.K."/>
            <person name="Wielgoss S."/>
        </authorList>
    </citation>
    <scope>NUCLEOTIDE SEQUENCE [LARGE SCALE GENOMIC DNA]</scope>
    <source>
        <strain evidence="9 10">Cbm 6</strain>
    </source>
</reference>
<dbReference type="Proteomes" id="UP001611383">
    <property type="component" value="Chromosome"/>
</dbReference>
<feature type="domain" description="Major facilitator superfamily (MFS) profile" evidence="8">
    <location>
        <begin position="1"/>
        <end position="370"/>
    </location>
</feature>
<sequence length="380" mass="40045">MHFDLSFMLWVLLGALGVFAAEETGLSAAQKGWLVAMPILSGSLARIPVGLLSDHLGGKRVGVALLSFLFLPLALGWQTGGSFSSLVAVGLLLGVGGASFAVALPLASRWYPRHRQGLVMGIAAAGNSGTVLTNLFAPKLALLFGWHRVFGLAMLPLALVLLAFLLLAKENPDQARRPADRGLLSLLKKGDVWWFCLFYSITFGGYVGLSSFLPLFFRDQYGVSQVTAGYLTALVALLGSTSRPLGGYLADKVGGVRLLLVILVVVGMTYEFATRLPSLSAMMLLLLVAMACLGMGNGAVFQIVPLRFPRELGGVTGIIGAVGGLGGFMLPTLLATIRAQTGSFAGGFLILGLISLGAAVILRFRLWVRSPWAGLAHTTS</sequence>
<feature type="transmembrane region" description="Helical" evidence="7">
    <location>
        <begin position="192"/>
        <end position="217"/>
    </location>
</feature>
<evidence type="ECO:0000313" key="10">
    <source>
        <dbReference type="Proteomes" id="UP001611383"/>
    </source>
</evidence>
<evidence type="ECO:0000259" key="8">
    <source>
        <dbReference type="PROSITE" id="PS50850"/>
    </source>
</evidence>
<gene>
    <name evidence="9" type="ORF">F0U60_47420</name>
</gene>
<dbReference type="EMBL" id="CP043494">
    <property type="protein sequence ID" value="WNG52984.1"/>
    <property type="molecule type" value="Genomic_DNA"/>
</dbReference>
<evidence type="ECO:0000256" key="7">
    <source>
        <dbReference type="SAM" id="Phobius"/>
    </source>
</evidence>
<dbReference type="SUPFAM" id="SSF103473">
    <property type="entry name" value="MFS general substrate transporter"/>
    <property type="match status" value="1"/>
</dbReference>
<feature type="transmembrane region" description="Helical" evidence="7">
    <location>
        <begin position="279"/>
        <end position="300"/>
    </location>
</feature>